<feature type="compositionally biased region" description="Basic and acidic residues" evidence="1">
    <location>
        <begin position="123"/>
        <end position="143"/>
    </location>
</feature>
<feature type="region of interest" description="Disordered" evidence="1">
    <location>
        <begin position="1"/>
        <end position="21"/>
    </location>
</feature>
<dbReference type="EMBL" id="CP108313">
    <property type="protein sequence ID" value="WTW70814.1"/>
    <property type="molecule type" value="Genomic_DNA"/>
</dbReference>
<evidence type="ECO:0000256" key="1">
    <source>
        <dbReference type="SAM" id="MobiDB-lite"/>
    </source>
</evidence>
<feature type="region of interest" description="Disordered" evidence="1">
    <location>
        <begin position="123"/>
        <end position="154"/>
    </location>
</feature>
<sequence>MRPELPGDGSPASDLDTPSESLQKFKIRVDKLLTKLEGSPAAHSRITEQKVDEAAYGNNFPEATGLNLAYERVHTRLALLSKTLGDQLEAMGITVDLADRGYENVDQEHSERLHAIQQRTEIYYRKPDTGKDHGAHGGDENKPGDGSSSGNDGL</sequence>
<accession>A0AAU2VT51</accession>
<organism evidence="2">
    <name type="scientific">Streptomyces sp. NBC_00008</name>
    <dbReference type="NCBI Taxonomy" id="2903610"/>
    <lineage>
        <taxon>Bacteria</taxon>
        <taxon>Bacillati</taxon>
        <taxon>Actinomycetota</taxon>
        <taxon>Actinomycetes</taxon>
        <taxon>Kitasatosporales</taxon>
        <taxon>Streptomycetaceae</taxon>
        <taxon>Streptomyces</taxon>
    </lineage>
</organism>
<evidence type="ECO:0000313" key="2">
    <source>
        <dbReference type="EMBL" id="WTW70814.1"/>
    </source>
</evidence>
<reference evidence="2" key="1">
    <citation type="submission" date="2022-10" db="EMBL/GenBank/DDBJ databases">
        <title>The complete genomes of actinobacterial strains from the NBC collection.</title>
        <authorList>
            <person name="Joergensen T.S."/>
            <person name="Alvarez Arevalo M."/>
            <person name="Sterndorff E.B."/>
            <person name="Faurdal D."/>
            <person name="Vuksanovic O."/>
            <person name="Mourched A.-S."/>
            <person name="Charusanti P."/>
            <person name="Shaw S."/>
            <person name="Blin K."/>
            <person name="Weber T."/>
        </authorList>
    </citation>
    <scope>NUCLEOTIDE SEQUENCE</scope>
    <source>
        <strain evidence="2">NBC_00008</strain>
    </source>
</reference>
<proteinExistence type="predicted"/>
<protein>
    <submittedName>
        <fullName evidence="2">Uncharacterized protein</fullName>
    </submittedName>
</protein>
<gene>
    <name evidence="2" type="ORF">OG398_22400</name>
</gene>
<name>A0AAU2VT51_9ACTN</name>
<dbReference type="AlphaFoldDB" id="A0AAU2VT51"/>